<evidence type="ECO:0000256" key="1">
    <source>
        <dbReference type="SAM" id="MobiDB-lite"/>
    </source>
</evidence>
<dbReference type="eggNOG" id="COG1403">
    <property type="taxonomic scope" value="Bacteria"/>
</dbReference>
<accession>K2HBJ9</accession>
<evidence type="ECO:0000313" key="2">
    <source>
        <dbReference type="EMBL" id="EKE44868.1"/>
    </source>
</evidence>
<evidence type="ECO:0008006" key="4">
    <source>
        <dbReference type="Google" id="ProtNLM"/>
    </source>
</evidence>
<evidence type="ECO:0000313" key="3">
    <source>
        <dbReference type="Proteomes" id="UP000006765"/>
    </source>
</evidence>
<reference evidence="2 3" key="1">
    <citation type="journal article" date="2012" name="J. Bacteriol.">
        <title>Draft Genome Sequence of Oceaniovalibus guishaninsula JLT2003T.</title>
        <authorList>
            <person name="Tang K."/>
            <person name="Liu K."/>
            <person name="Jiao N."/>
        </authorList>
    </citation>
    <scope>NUCLEOTIDE SEQUENCE [LARGE SCALE GENOMIC DNA]</scope>
    <source>
        <strain evidence="2 3">JLT2003</strain>
    </source>
</reference>
<gene>
    <name evidence="2" type="ORF">OCGS_0903</name>
</gene>
<dbReference type="PANTHER" id="PTHR37827">
    <property type="entry name" value="TUDOR DOMAIN-CONTAINING PROTEIN"/>
    <property type="match status" value="1"/>
</dbReference>
<dbReference type="PATRIC" id="fig|1231392.3.peg.908"/>
<comment type="caution">
    <text evidence="2">The sequence shown here is derived from an EMBL/GenBank/DDBJ whole genome shotgun (WGS) entry which is preliminary data.</text>
</comment>
<dbReference type="STRING" id="1231392.OCGS_0903"/>
<proteinExistence type="predicted"/>
<name>K2HBJ9_9RHOB</name>
<dbReference type="PANTHER" id="PTHR37827:SF1">
    <property type="entry name" value="HNH DOMAIN-CONTAINING PROTEIN"/>
    <property type="match status" value="1"/>
</dbReference>
<sequence>MSGAGQLARRHQARRSAPDHPCFGHLAPRHGRTDIGGMTDPVCPLCLRPIPPGARQSLHHLTPKLRGGKGGPTVLLHQICHNEIHATLTETELARDYATPDRLRAHPRLAAFAAWVAKRPPTFHSKTPGGKRAARRRR</sequence>
<dbReference type="Proteomes" id="UP000006765">
    <property type="component" value="Unassembled WGS sequence"/>
</dbReference>
<protein>
    <recommendedName>
        <fullName evidence="4">HNH endonuclease</fullName>
    </recommendedName>
</protein>
<organism evidence="2 3">
    <name type="scientific">Oceaniovalibus guishaninsula JLT2003</name>
    <dbReference type="NCBI Taxonomy" id="1231392"/>
    <lineage>
        <taxon>Bacteria</taxon>
        <taxon>Pseudomonadati</taxon>
        <taxon>Pseudomonadota</taxon>
        <taxon>Alphaproteobacteria</taxon>
        <taxon>Rhodobacterales</taxon>
        <taxon>Roseobacteraceae</taxon>
        <taxon>Oceaniovalibus</taxon>
    </lineage>
</organism>
<feature type="region of interest" description="Disordered" evidence="1">
    <location>
        <begin position="1"/>
        <end position="25"/>
    </location>
</feature>
<dbReference type="AlphaFoldDB" id="K2HBJ9"/>
<keyword evidence="3" id="KW-1185">Reference proteome</keyword>
<dbReference type="EMBL" id="AMGO01000012">
    <property type="protein sequence ID" value="EKE44868.1"/>
    <property type="molecule type" value="Genomic_DNA"/>
</dbReference>